<feature type="compositionally biased region" description="Basic and acidic residues" evidence="1">
    <location>
        <begin position="226"/>
        <end position="254"/>
    </location>
</feature>
<proteinExistence type="predicted"/>
<feature type="region of interest" description="Disordered" evidence="1">
    <location>
        <begin position="1"/>
        <end position="35"/>
    </location>
</feature>
<evidence type="ECO:0000256" key="1">
    <source>
        <dbReference type="SAM" id="MobiDB-lite"/>
    </source>
</evidence>
<reference evidence="2" key="1">
    <citation type="journal article" date="2021" name="Nat. Commun.">
        <title>Genetic determinants of endophytism in the Arabidopsis root mycobiome.</title>
        <authorList>
            <person name="Mesny F."/>
            <person name="Miyauchi S."/>
            <person name="Thiergart T."/>
            <person name="Pickel B."/>
            <person name="Atanasova L."/>
            <person name="Karlsson M."/>
            <person name="Huettel B."/>
            <person name="Barry K.W."/>
            <person name="Haridas S."/>
            <person name="Chen C."/>
            <person name="Bauer D."/>
            <person name="Andreopoulos W."/>
            <person name="Pangilinan J."/>
            <person name="LaButti K."/>
            <person name="Riley R."/>
            <person name="Lipzen A."/>
            <person name="Clum A."/>
            <person name="Drula E."/>
            <person name="Henrissat B."/>
            <person name="Kohler A."/>
            <person name="Grigoriev I.V."/>
            <person name="Martin F.M."/>
            <person name="Hacquard S."/>
        </authorList>
    </citation>
    <scope>NUCLEOTIDE SEQUENCE</scope>
    <source>
        <strain evidence="2">MPI-SDFR-AT-0120</strain>
    </source>
</reference>
<keyword evidence="3" id="KW-1185">Reference proteome</keyword>
<comment type="caution">
    <text evidence="2">The sequence shown here is derived from an EMBL/GenBank/DDBJ whole genome shotgun (WGS) entry which is preliminary data.</text>
</comment>
<organism evidence="2 3">
    <name type="scientific">Paraphoma chrysanthemicola</name>
    <dbReference type="NCBI Taxonomy" id="798071"/>
    <lineage>
        <taxon>Eukaryota</taxon>
        <taxon>Fungi</taxon>
        <taxon>Dikarya</taxon>
        <taxon>Ascomycota</taxon>
        <taxon>Pezizomycotina</taxon>
        <taxon>Dothideomycetes</taxon>
        <taxon>Pleosporomycetidae</taxon>
        <taxon>Pleosporales</taxon>
        <taxon>Pleosporineae</taxon>
        <taxon>Phaeosphaeriaceae</taxon>
        <taxon>Paraphoma</taxon>
    </lineage>
</organism>
<sequence length="254" mass="27940">MNDEETSAPPDKQSNDDAKFTGDFEGTKTPPEPPIIPESAEVAVNPKATIFASTSWQPAATNSITKMFALKFGFRTSEENQARWENAMLGFITPRVGVDGASAPMDEASVKASLIAARVEEVRDKPGATKFDSDEQFPEQDPPPQLEQESEQGVLTDEQAAEEVPLPDKGNFRSFSALIAAARAEREEVGLAPNDDNKDEDEFRDIPTDGQCLSVDILEDESSFEEITHDKVSKDHGVSDLRKRPPREMSRKIT</sequence>
<dbReference type="EMBL" id="JAGMVJ010000006">
    <property type="protein sequence ID" value="KAH7089593.1"/>
    <property type="molecule type" value="Genomic_DNA"/>
</dbReference>
<name>A0A8K0RBS9_9PLEO</name>
<accession>A0A8K0RBS9</accession>
<feature type="compositionally biased region" description="Basic and acidic residues" evidence="1">
    <location>
        <begin position="13"/>
        <end position="26"/>
    </location>
</feature>
<evidence type="ECO:0000313" key="2">
    <source>
        <dbReference type="EMBL" id="KAH7089593.1"/>
    </source>
</evidence>
<feature type="region of interest" description="Disordered" evidence="1">
    <location>
        <begin position="121"/>
        <end position="169"/>
    </location>
</feature>
<dbReference type="OrthoDB" id="10600452at2759"/>
<feature type="compositionally biased region" description="Basic and acidic residues" evidence="1">
    <location>
        <begin position="121"/>
        <end position="133"/>
    </location>
</feature>
<dbReference type="AlphaFoldDB" id="A0A8K0RBS9"/>
<feature type="region of interest" description="Disordered" evidence="1">
    <location>
        <begin position="189"/>
        <end position="254"/>
    </location>
</feature>
<protein>
    <submittedName>
        <fullName evidence="2">Uncharacterized protein</fullName>
    </submittedName>
</protein>
<dbReference type="Proteomes" id="UP000813461">
    <property type="component" value="Unassembled WGS sequence"/>
</dbReference>
<gene>
    <name evidence="2" type="ORF">FB567DRAFT_521075</name>
</gene>
<evidence type="ECO:0000313" key="3">
    <source>
        <dbReference type="Proteomes" id="UP000813461"/>
    </source>
</evidence>